<organism evidence="6 7">
    <name type="scientific">Echeneis naucrates</name>
    <name type="common">Live sharksucker</name>
    <dbReference type="NCBI Taxonomy" id="173247"/>
    <lineage>
        <taxon>Eukaryota</taxon>
        <taxon>Metazoa</taxon>
        <taxon>Chordata</taxon>
        <taxon>Craniata</taxon>
        <taxon>Vertebrata</taxon>
        <taxon>Euteleostomi</taxon>
        <taxon>Actinopterygii</taxon>
        <taxon>Neopterygii</taxon>
        <taxon>Teleostei</taxon>
        <taxon>Neoteleostei</taxon>
        <taxon>Acanthomorphata</taxon>
        <taxon>Carangaria</taxon>
        <taxon>Carangiformes</taxon>
        <taxon>Echeneidae</taxon>
        <taxon>Echeneis</taxon>
    </lineage>
</organism>
<evidence type="ECO:0000256" key="1">
    <source>
        <dbReference type="ARBA" id="ARBA00004141"/>
    </source>
</evidence>
<sequence>MKKIATLGSFPLIIFLFAFVGIVFLGHTPDLWCAGPGSELLQEECGWTEATVREVTVPYSEPTGSFSRCERFDVNWSISQKECNDLNWLLMSNTTNLIHFFLIAKSWLAALNQVSLACGFFVGAYIPGSLADRFRREPCLSVSILGLGISGVGVNAVTVVHVRKSLNPASIKDLFRTTNMRKETFTSNVAFQGLVLRYHSDSIFLDFFISAVVELPIGLIFYLLVDRVGRRSLMAAANFTADFAWFKKSIAIIGRLAVAIGFETVNFANTEMYPTPLRNLGVSVCSSASDFGAVVAPFLFCRLISIWQELPPLVYGVMSVLYSGLVTMLAVMNGVALPETIEDVENLSDKKKKHHYQKRRTIEGKV</sequence>
<dbReference type="AlphaFoldDB" id="A0A665XEU7"/>
<keyword evidence="2 5" id="KW-0812">Transmembrane</keyword>
<reference evidence="6" key="1">
    <citation type="submission" date="2021-04" db="EMBL/GenBank/DDBJ databases">
        <authorList>
            <consortium name="Wellcome Sanger Institute Data Sharing"/>
        </authorList>
    </citation>
    <scope>NUCLEOTIDE SEQUENCE [LARGE SCALE GENOMIC DNA]</scope>
</reference>
<comment type="subcellular location">
    <subcellularLocation>
        <location evidence="1">Membrane</location>
        <topology evidence="1">Multi-pass membrane protein</topology>
    </subcellularLocation>
</comment>
<evidence type="ECO:0000256" key="2">
    <source>
        <dbReference type="ARBA" id="ARBA00022692"/>
    </source>
</evidence>
<evidence type="ECO:0000313" key="6">
    <source>
        <dbReference type="Ensembl" id="ENSENLP00000054404.1"/>
    </source>
</evidence>
<dbReference type="OMA" id="LILTYAW"/>
<dbReference type="GO" id="GO:0016020">
    <property type="term" value="C:membrane"/>
    <property type="evidence" value="ECO:0007669"/>
    <property type="project" value="UniProtKB-SubCell"/>
</dbReference>
<protein>
    <submittedName>
        <fullName evidence="6">Organic cation transporter 2</fullName>
    </submittedName>
</protein>
<evidence type="ECO:0000256" key="5">
    <source>
        <dbReference type="SAM" id="Phobius"/>
    </source>
</evidence>
<dbReference type="InParanoid" id="A0A665XEU7"/>
<name>A0A665XEU7_ECHNA</name>
<keyword evidence="7" id="KW-1185">Reference proteome</keyword>
<dbReference type="Proteomes" id="UP000472264">
    <property type="component" value="Chromosome 22"/>
</dbReference>
<reference evidence="6" key="2">
    <citation type="submission" date="2025-08" db="UniProtKB">
        <authorList>
            <consortium name="Ensembl"/>
        </authorList>
    </citation>
    <scope>IDENTIFICATION</scope>
</reference>
<keyword evidence="4 5" id="KW-0472">Membrane</keyword>
<evidence type="ECO:0000313" key="7">
    <source>
        <dbReference type="Proteomes" id="UP000472264"/>
    </source>
</evidence>
<evidence type="ECO:0000256" key="4">
    <source>
        <dbReference type="ARBA" id="ARBA00023136"/>
    </source>
</evidence>
<feature type="transmembrane region" description="Helical" evidence="5">
    <location>
        <begin position="203"/>
        <end position="225"/>
    </location>
</feature>
<evidence type="ECO:0000256" key="3">
    <source>
        <dbReference type="ARBA" id="ARBA00022989"/>
    </source>
</evidence>
<feature type="transmembrane region" description="Helical" evidence="5">
    <location>
        <begin position="313"/>
        <end position="337"/>
    </location>
</feature>
<feature type="transmembrane region" description="Helical" evidence="5">
    <location>
        <begin position="138"/>
        <end position="160"/>
    </location>
</feature>
<feature type="transmembrane region" description="Helical" evidence="5">
    <location>
        <begin position="97"/>
        <end position="126"/>
    </location>
</feature>
<reference evidence="6" key="3">
    <citation type="submission" date="2025-09" db="UniProtKB">
        <authorList>
            <consortium name="Ensembl"/>
        </authorList>
    </citation>
    <scope>IDENTIFICATION</scope>
</reference>
<dbReference type="InterPro" id="IPR036259">
    <property type="entry name" value="MFS_trans_sf"/>
</dbReference>
<dbReference type="Ensembl" id="ENSENLT00000055691.1">
    <property type="protein sequence ID" value="ENSENLP00000054404.1"/>
    <property type="gene ID" value="ENSENLG00000022671.1"/>
</dbReference>
<feature type="transmembrane region" description="Helical" evidence="5">
    <location>
        <begin position="7"/>
        <end position="26"/>
    </location>
</feature>
<dbReference type="PANTHER" id="PTHR24064">
    <property type="entry name" value="SOLUTE CARRIER FAMILY 22 MEMBER"/>
    <property type="match status" value="1"/>
</dbReference>
<dbReference type="SUPFAM" id="SSF103473">
    <property type="entry name" value="MFS general substrate transporter"/>
    <property type="match status" value="1"/>
</dbReference>
<dbReference type="Gene3D" id="1.20.1250.20">
    <property type="entry name" value="MFS general substrate transporter like domains"/>
    <property type="match status" value="1"/>
</dbReference>
<keyword evidence="3 5" id="KW-1133">Transmembrane helix</keyword>
<accession>A0A665XEU7</accession>
<proteinExistence type="predicted"/>